<accession>A0ABS5EM26</accession>
<dbReference type="EMBL" id="JAAEDI010000024">
    <property type="protein sequence ID" value="MBR0652083.1"/>
    <property type="molecule type" value="Genomic_DNA"/>
</dbReference>
<dbReference type="RefSeq" id="WP_211870798.1">
    <property type="nucleotide sequence ID" value="NZ_JAAEDI010000024.1"/>
</dbReference>
<organism evidence="2 3">
    <name type="scientific">Neoroseomonas terrae</name>
    <dbReference type="NCBI Taxonomy" id="424799"/>
    <lineage>
        <taxon>Bacteria</taxon>
        <taxon>Pseudomonadati</taxon>
        <taxon>Pseudomonadota</taxon>
        <taxon>Alphaproteobacteria</taxon>
        <taxon>Acetobacterales</taxon>
        <taxon>Acetobacteraceae</taxon>
        <taxon>Neoroseomonas</taxon>
    </lineage>
</organism>
<sequence length="309" mass="32594">MRTAGLLAFVLILAAGAAWANPAEDAARHFIGARGFAVREVAPLQARRDAALAPSAEVSPGGGIGPLETALLLTDALEPALPRTRTLVSLGQVQVPDGASELTLSLVEVRRFNLGPALHASAVAGHGAANVAPAAEFGVGPHLAWRFVFMPMMGQASVLADAARRTIPPDEARTARCLGLPCLDPAQGPEGLQAWQETGESPPPWTAAYPPRRAGRTVGAQLAAELGLAMGIATVEGGRAAWQGPETPEGGRPGEPFLFLLIDRDLGQEQAIDAVIGQTRVMDHDIRETWQRRLETPEAVYRFGATIRR</sequence>
<feature type="chain" id="PRO_5045364015" evidence="1">
    <location>
        <begin position="21"/>
        <end position="309"/>
    </location>
</feature>
<keyword evidence="3" id="KW-1185">Reference proteome</keyword>
<gene>
    <name evidence="2" type="ORF">GXW78_20670</name>
</gene>
<reference evidence="3" key="1">
    <citation type="journal article" date="2021" name="Syst. Appl. Microbiol.">
        <title>Roseomonas hellenica sp. nov., isolated from roots of wild-growing Alkanna tinctoria.</title>
        <authorList>
            <person name="Rat A."/>
            <person name="Naranjo H.D."/>
            <person name="Lebbe L."/>
            <person name="Cnockaert M."/>
            <person name="Krigas N."/>
            <person name="Grigoriadou K."/>
            <person name="Maloupa E."/>
            <person name="Willems A."/>
        </authorList>
    </citation>
    <scope>NUCLEOTIDE SEQUENCE [LARGE SCALE GENOMIC DNA]</scope>
    <source>
        <strain evidence="3">LMG 31159</strain>
    </source>
</reference>
<name>A0ABS5EM26_9PROT</name>
<evidence type="ECO:0000313" key="3">
    <source>
        <dbReference type="Proteomes" id="UP000698752"/>
    </source>
</evidence>
<evidence type="ECO:0000256" key="1">
    <source>
        <dbReference type="SAM" id="SignalP"/>
    </source>
</evidence>
<keyword evidence="1" id="KW-0732">Signal</keyword>
<evidence type="ECO:0000313" key="2">
    <source>
        <dbReference type="EMBL" id="MBR0652083.1"/>
    </source>
</evidence>
<comment type="caution">
    <text evidence="2">The sequence shown here is derived from an EMBL/GenBank/DDBJ whole genome shotgun (WGS) entry which is preliminary data.</text>
</comment>
<feature type="signal peptide" evidence="1">
    <location>
        <begin position="1"/>
        <end position="20"/>
    </location>
</feature>
<proteinExistence type="predicted"/>
<dbReference type="Proteomes" id="UP000698752">
    <property type="component" value="Unassembled WGS sequence"/>
</dbReference>
<protein>
    <submittedName>
        <fullName evidence="2">Uncharacterized protein</fullName>
    </submittedName>
</protein>